<accession>G7EAQ4</accession>
<keyword evidence="3" id="KW-1185">Reference proteome</keyword>
<dbReference type="InParanoid" id="G7EAQ4"/>
<dbReference type="OrthoDB" id="550575at2759"/>
<dbReference type="InterPro" id="IPR036047">
    <property type="entry name" value="F-box-like_dom_sf"/>
</dbReference>
<evidence type="ECO:0000259" key="1">
    <source>
        <dbReference type="PROSITE" id="PS50181"/>
    </source>
</evidence>
<reference evidence="2 3" key="2">
    <citation type="journal article" date="2012" name="Open Biol.">
        <title>Characteristics of nucleosomes and linker DNA regions on the genome of the basidiomycete Mixia osmundae revealed by mono- and dinucleosome mapping.</title>
        <authorList>
            <person name="Nishida H."/>
            <person name="Kondo S."/>
            <person name="Matsumoto T."/>
            <person name="Suzuki Y."/>
            <person name="Yoshikawa H."/>
            <person name="Taylor T.D."/>
            <person name="Sugiyama J."/>
        </authorList>
    </citation>
    <scope>NUCLEOTIDE SEQUENCE [LARGE SCALE GENOMIC DNA]</scope>
    <source>
        <strain evidence="3">CBS 9802 / IAM 14324 / JCM 22182 / KY 12970</strain>
    </source>
</reference>
<dbReference type="AlphaFoldDB" id="G7EAQ4"/>
<protein>
    <recommendedName>
        <fullName evidence="1">F-box domain-containing protein</fullName>
    </recommendedName>
</protein>
<evidence type="ECO:0000313" key="2">
    <source>
        <dbReference type="EMBL" id="GAA99914.1"/>
    </source>
</evidence>
<gene>
    <name evidence="2" type="primary">Mo06617</name>
    <name evidence="2" type="ORF">E5Q_06617</name>
</gene>
<comment type="caution">
    <text evidence="2">The sequence shown here is derived from an EMBL/GenBank/DDBJ whole genome shotgun (WGS) entry which is preliminary data.</text>
</comment>
<reference evidence="2 3" key="1">
    <citation type="journal article" date="2011" name="J. Gen. Appl. Microbiol.">
        <title>Draft genome sequencing of the enigmatic basidiomycete Mixia osmundae.</title>
        <authorList>
            <person name="Nishida H."/>
            <person name="Nagatsuka Y."/>
            <person name="Sugiyama J."/>
        </authorList>
    </citation>
    <scope>NUCLEOTIDE SEQUENCE [LARGE SCALE GENOMIC DNA]</scope>
    <source>
        <strain evidence="3">CBS 9802 / IAM 14324 / JCM 22182 / KY 12970</strain>
    </source>
</reference>
<dbReference type="RefSeq" id="XP_014569474.1">
    <property type="nucleotide sequence ID" value="XM_014713988.1"/>
</dbReference>
<dbReference type="PROSITE" id="PS50181">
    <property type="entry name" value="FBOX"/>
    <property type="match status" value="1"/>
</dbReference>
<dbReference type="SUPFAM" id="SSF81383">
    <property type="entry name" value="F-box domain"/>
    <property type="match status" value="1"/>
</dbReference>
<dbReference type="Pfam" id="PF12937">
    <property type="entry name" value="F-box-like"/>
    <property type="match status" value="1"/>
</dbReference>
<organism evidence="2 3">
    <name type="scientific">Mixia osmundae (strain CBS 9802 / IAM 14324 / JCM 22182 / KY 12970)</name>
    <dbReference type="NCBI Taxonomy" id="764103"/>
    <lineage>
        <taxon>Eukaryota</taxon>
        <taxon>Fungi</taxon>
        <taxon>Dikarya</taxon>
        <taxon>Basidiomycota</taxon>
        <taxon>Pucciniomycotina</taxon>
        <taxon>Mixiomycetes</taxon>
        <taxon>Mixiales</taxon>
        <taxon>Mixiaceae</taxon>
        <taxon>Mixia</taxon>
    </lineage>
</organism>
<dbReference type="SMART" id="SM00256">
    <property type="entry name" value="FBOX"/>
    <property type="match status" value="1"/>
</dbReference>
<dbReference type="InterPro" id="IPR032675">
    <property type="entry name" value="LRR_dom_sf"/>
</dbReference>
<dbReference type="Gene3D" id="3.80.10.10">
    <property type="entry name" value="Ribonuclease Inhibitor"/>
    <property type="match status" value="1"/>
</dbReference>
<name>G7EAQ4_MIXOS</name>
<dbReference type="HOGENOM" id="CLU_713874_0_0_1"/>
<dbReference type="Proteomes" id="UP000009131">
    <property type="component" value="Unassembled WGS sequence"/>
</dbReference>
<feature type="domain" description="F-box" evidence="1">
    <location>
        <begin position="5"/>
        <end position="50"/>
    </location>
</feature>
<sequence length="387" mass="42946">MSASAGLFDRLPNELKSQIFVELPKHDLRQVSLTCKSLRACAAEDVFQKVALRDTASLDAFLRDVRMSSSFRDGITGLEIDFWTDRCTHWGQACVELIHMLPHLKSLHFGKDVWEAVCRASNQVPACAPGLTSLAFFNIGGIDGRSSQLISLAAKWIRACPCLLQLDISGYKGFDDFVGAAFDQLADVACAIAQHGSLEKLKMLPVTGESFHEESTMTSWTSGWTCALTEITLTMETTMAVIRSLLLPHHSSLQRLTLASIWEGDDEESPSGTADKTCLPALKRLAIQRERGAEQIFAVYTMPNLETLAMSEEAVDCLDLFSEHEQAVPTRSLKLLELYLTFDTLDRERGFNGRLLLELCEARKLPLVCLTLDGEERDAAWTYACCI</sequence>
<evidence type="ECO:0000313" key="3">
    <source>
        <dbReference type="Proteomes" id="UP000009131"/>
    </source>
</evidence>
<dbReference type="InterPro" id="IPR001810">
    <property type="entry name" value="F-box_dom"/>
</dbReference>
<proteinExistence type="predicted"/>
<dbReference type="EMBL" id="BABT02000243">
    <property type="protein sequence ID" value="GAA99914.1"/>
    <property type="molecule type" value="Genomic_DNA"/>
</dbReference>
<dbReference type="SUPFAM" id="SSF52047">
    <property type="entry name" value="RNI-like"/>
    <property type="match status" value="1"/>
</dbReference>